<sequence>MGFELHCTTSKNKSSEKFVECMQAAQEEVKAALSKVKDNTERYYNHQHAPALEYALGDK</sequence>
<gene>
    <name evidence="1" type="ORF">DXG03_004524</name>
</gene>
<dbReference type="AlphaFoldDB" id="A0A9P7FUH7"/>
<comment type="caution">
    <text evidence="1">The sequence shown here is derived from an EMBL/GenBank/DDBJ whole genome shotgun (WGS) entry which is preliminary data.</text>
</comment>
<dbReference type="Proteomes" id="UP000775547">
    <property type="component" value="Unassembled WGS sequence"/>
</dbReference>
<organism evidence="1 2">
    <name type="scientific">Asterophora parasitica</name>
    <dbReference type="NCBI Taxonomy" id="117018"/>
    <lineage>
        <taxon>Eukaryota</taxon>
        <taxon>Fungi</taxon>
        <taxon>Dikarya</taxon>
        <taxon>Basidiomycota</taxon>
        <taxon>Agaricomycotina</taxon>
        <taxon>Agaricomycetes</taxon>
        <taxon>Agaricomycetidae</taxon>
        <taxon>Agaricales</taxon>
        <taxon>Tricholomatineae</taxon>
        <taxon>Lyophyllaceae</taxon>
        <taxon>Asterophora</taxon>
    </lineage>
</organism>
<protein>
    <submittedName>
        <fullName evidence="1">Uncharacterized protein</fullName>
    </submittedName>
</protein>
<keyword evidence="2" id="KW-1185">Reference proteome</keyword>
<reference evidence="1" key="2">
    <citation type="submission" date="2021-10" db="EMBL/GenBank/DDBJ databases">
        <title>Phylogenomics reveals ancestral predisposition of the termite-cultivated fungus Termitomyces towards a domesticated lifestyle.</title>
        <authorList>
            <person name="Auxier B."/>
            <person name="Grum-Grzhimaylo A."/>
            <person name="Cardenas M.E."/>
            <person name="Lodge J.D."/>
            <person name="Laessoe T."/>
            <person name="Pedersen O."/>
            <person name="Smith M.E."/>
            <person name="Kuyper T.W."/>
            <person name="Franco-Molano E.A."/>
            <person name="Baroni T.J."/>
            <person name="Aanen D.K."/>
        </authorList>
    </citation>
    <scope>NUCLEOTIDE SEQUENCE</scope>
    <source>
        <strain evidence="1">AP01</strain>
        <tissue evidence="1">Mycelium</tissue>
    </source>
</reference>
<proteinExistence type="predicted"/>
<name>A0A9P7FUH7_9AGAR</name>
<accession>A0A9P7FUH7</accession>
<feature type="non-terminal residue" evidence="1">
    <location>
        <position position="59"/>
    </location>
</feature>
<dbReference type="OrthoDB" id="2273864at2759"/>
<evidence type="ECO:0000313" key="1">
    <source>
        <dbReference type="EMBL" id="KAG5637294.1"/>
    </source>
</evidence>
<dbReference type="EMBL" id="JABCKV010002706">
    <property type="protein sequence ID" value="KAG5637294.1"/>
    <property type="molecule type" value="Genomic_DNA"/>
</dbReference>
<reference evidence="1" key="1">
    <citation type="submission" date="2020-07" db="EMBL/GenBank/DDBJ databases">
        <authorList>
            <person name="Nieuwenhuis M."/>
            <person name="Van De Peppel L.J.J."/>
        </authorList>
    </citation>
    <scope>NUCLEOTIDE SEQUENCE</scope>
    <source>
        <strain evidence="1">AP01</strain>
        <tissue evidence="1">Mycelium</tissue>
    </source>
</reference>
<evidence type="ECO:0000313" key="2">
    <source>
        <dbReference type="Proteomes" id="UP000775547"/>
    </source>
</evidence>